<dbReference type="OrthoDB" id="8667368at2"/>
<dbReference type="AlphaFoldDB" id="A0A261QZP6"/>
<evidence type="ECO:0000313" key="1">
    <source>
        <dbReference type="EMBL" id="OZI18196.1"/>
    </source>
</evidence>
<protein>
    <submittedName>
        <fullName evidence="1">Uncharacterized protein</fullName>
    </submittedName>
</protein>
<dbReference type="EMBL" id="NEVK01000006">
    <property type="protein sequence ID" value="OZI18196.1"/>
    <property type="molecule type" value="Genomic_DNA"/>
</dbReference>
<dbReference type="Proteomes" id="UP000216947">
    <property type="component" value="Unassembled WGS sequence"/>
</dbReference>
<sequence>MTKTTQADKQALLAKMEQDRRELADAFGRATGPDPSARGWASTTALAAGAVVGWPPFLKKPLRAMAVVALRERLAGVLRRRRQRRVSAPLPDAEIAQLAKLMADLRLAAERAANPQEVERLRAELDAQVLRLRELREARGAQLPEVTPAPGVAPARQP</sequence>
<proteinExistence type="predicted"/>
<accession>A0A261QZP6</accession>
<name>A0A261QZP6_9BORD</name>
<evidence type="ECO:0000313" key="2">
    <source>
        <dbReference type="Proteomes" id="UP000216947"/>
    </source>
</evidence>
<keyword evidence="2" id="KW-1185">Reference proteome</keyword>
<organism evidence="1 2">
    <name type="scientific">Bordetella genomosp. 7</name>
    <dbReference type="NCBI Taxonomy" id="1416805"/>
    <lineage>
        <taxon>Bacteria</taxon>
        <taxon>Pseudomonadati</taxon>
        <taxon>Pseudomonadota</taxon>
        <taxon>Betaproteobacteria</taxon>
        <taxon>Burkholderiales</taxon>
        <taxon>Alcaligenaceae</taxon>
        <taxon>Bordetella</taxon>
    </lineage>
</organism>
<reference evidence="2" key="1">
    <citation type="submission" date="2017-05" db="EMBL/GenBank/DDBJ databases">
        <title>Complete and WGS of Bordetella genogroups.</title>
        <authorList>
            <person name="Spilker T."/>
            <person name="Lipuma J."/>
        </authorList>
    </citation>
    <scope>NUCLEOTIDE SEQUENCE [LARGE SCALE GENOMIC DNA]</scope>
    <source>
        <strain evidence="2">AU18089</strain>
    </source>
</reference>
<comment type="caution">
    <text evidence="1">The sequence shown here is derived from an EMBL/GenBank/DDBJ whole genome shotgun (WGS) entry which is preliminary data.</text>
</comment>
<gene>
    <name evidence="1" type="ORF">CAL19_14185</name>
</gene>
<dbReference type="RefSeq" id="WP_026638652.1">
    <property type="nucleotide sequence ID" value="NZ_NEVI01000017.1"/>
</dbReference>